<keyword evidence="3" id="KW-0547">Nucleotide-binding</keyword>
<dbReference type="AlphaFoldDB" id="A0A084WTU1"/>
<dbReference type="Gene3D" id="3.30.70.1230">
    <property type="entry name" value="Nucleotide cyclase"/>
    <property type="match status" value="1"/>
</dbReference>
<dbReference type="Proteomes" id="UP000030765">
    <property type="component" value="Unassembled WGS sequence"/>
</dbReference>
<keyword evidence="6" id="KW-0325">Glycoprotein</keyword>
<organism evidence="10">
    <name type="scientific">Anopheles sinensis</name>
    <name type="common">Mosquito</name>
    <dbReference type="NCBI Taxonomy" id="74873"/>
    <lineage>
        <taxon>Eukaryota</taxon>
        <taxon>Metazoa</taxon>
        <taxon>Ecdysozoa</taxon>
        <taxon>Arthropoda</taxon>
        <taxon>Hexapoda</taxon>
        <taxon>Insecta</taxon>
        <taxon>Pterygota</taxon>
        <taxon>Neoptera</taxon>
        <taxon>Endopterygota</taxon>
        <taxon>Diptera</taxon>
        <taxon>Nematocera</taxon>
        <taxon>Culicoidea</taxon>
        <taxon>Culicidae</taxon>
        <taxon>Anophelinae</taxon>
        <taxon>Anopheles</taxon>
    </lineage>
</organism>
<dbReference type="SUPFAM" id="SSF55073">
    <property type="entry name" value="Nucleotide cyclase"/>
    <property type="match status" value="1"/>
</dbReference>
<comment type="similarity">
    <text evidence="8">Belongs to the adenylyl cyclase class-4/guanylyl cyclase family.</text>
</comment>
<dbReference type="GO" id="GO:0004383">
    <property type="term" value="F:guanylate cyclase activity"/>
    <property type="evidence" value="ECO:0007669"/>
    <property type="project" value="TreeGrafter"/>
</dbReference>
<dbReference type="VEuPathDB" id="VectorBase:ASIS005963"/>
<dbReference type="STRING" id="74873.A0A084WTU1"/>
<sequence>MSIWFHRWLGNESCGIMEAPGGSLLPQSQAEQIANVKQGQHPNASSLFANAVVHNSLAVLFDPFSSLLLPLSPVRANEPVQIRCGIHTGPVVAGIVGTKMPRYCLFGDTVNTASRMESTGEALKIHISAEMNDALVKVGGFKTEHRGLIDVKGKGLMDTYWLTCKEGATPNNNHGEVAWFADMKPVYLKIV</sequence>
<gene>
    <name evidence="10" type="ORF">ZHAS_00021877</name>
</gene>
<comment type="subcellular location">
    <subcellularLocation>
        <location evidence="1">Membrane</location>
    </subcellularLocation>
</comment>
<evidence type="ECO:0000313" key="10">
    <source>
        <dbReference type="EMBL" id="KFB53635.1"/>
    </source>
</evidence>
<evidence type="ECO:0000256" key="3">
    <source>
        <dbReference type="ARBA" id="ARBA00022741"/>
    </source>
</evidence>
<dbReference type="GO" id="GO:0001653">
    <property type="term" value="F:peptide receptor activity"/>
    <property type="evidence" value="ECO:0007669"/>
    <property type="project" value="TreeGrafter"/>
</dbReference>
<keyword evidence="2" id="KW-0812">Transmembrane</keyword>
<dbReference type="PROSITE" id="PS50125">
    <property type="entry name" value="GUANYLATE_CYCLASE_2"/>
    <property type="match status" value="1"/>
</dbReference>
<dbReference type="PANTHER" id="PTHR11920">
    <property type="entry name" value="GUANYLYL CYCLASE"/>
    <property type="match status" value="1"/>
</dbReference>
<dbReference type="InterPro" id="IPR001054">
    <property type="entry name" value="A/G_cyclase"/>
</dbReference>
<dbReference type="InterPro" id="IPR050401">
    <property type="entry name" value="Cyclic_nucleotide_synthase"/>
</dbReference>
<dbReference type="InterPro" id="IPR018297">
    <property type="entry name" value="A/G_cyclase_CS"/>
</dbReference>
<dbReference type="PANTHER" id="PTHR11920:SF504">
    <property type="entry name" value="GUANYLATE CYCLASE"/>
    <property type="match status" value="1"/>
</dbReference>
<dbReference type="PROSITE" id="PS00452">
    <property type="entry name" value="GUANYLATE_CYCLASE_1"/>
    <property type="match status" value="1"/>
</dbReference>
<keyword evidence="7 8" id="KW-0456">Lyase</keyword>
<dbReference type="OrthoDB" id="60033at2759"/>
<keyword evidence="5" id="KW-0472">Membrane</keyword>
<evidence type="ECO:0000256" key="2">
    <source>
        <dbReference type="ARBA" id="ARBA00022692"/>
    </source>
</evidence>
<dbReference type="GO" id="GO:0007168">
    <property type="term" value="P:receptor guanylyl cyclase signaling pathway"/>
    <property type="evidence" value="ECO:0007669"/>
    <property type="project" value="TreeGrafter"/>
</dbReference>
<evidence type="ECO:0000256" key="1">
    <source>
        <dbReference type="ARBA" id="ARBA00004370"/>
    </source>
</evidence>
<dbReference type="Pfam" id="PF00211">
    <property type="entry name" value="Guanylate_cyc"/>
    <property type="match status" value="1"/>
</dbReference>
<dbReference type="VEuPathDB" id="VectorBase:ASIC021877"/>
<dbReference type="GO" id="GO:0004016">
    <property type="term" value="F:adenylate cyclase activity"/>
    <property type="evidence" value="ECO:0007669"/>
    <property type="project" value="TreeGrafter"/>
</dbReference>
<evidence type="ECO:0000256" key="8">
    <source>
        <dbReference type="RuleBase" id="RU000405"/>
    </source>
</evidence>
<protein>
    <submittedName>
        <fullName evidence="10">AGAP004554-PA-like protein</fullName>
    </submittedName>
</protein>
<dbReference type="SMART" id="SM00044">
    <property type="entry name" value="CYCc"/>
    <property type="match status" value="1"/>
</dbReference>
<dbReference type="GO" id="GO:0005886">
    <property type="term" value="C:plasma membrane"/>
    <property type="evidence" value="ECO:0007669"/>
    <property type="project" value="TreeGrafter"/>
</dbReference>
<evidence type="ECO:0000256" key="5">
    <source>
        <dbReference type="ARBA" id="ARBA00023136"/>
    </source>
</evidence>
<evidence type="ECO:0000313" key="12">
    <source>
        <dbReference type="Proteomes" id="UP000030765"/>
    </source>
</evidence>
<dbReference type="InterPro" id="IPR029787">
    <property type="entry name" value="Nucleotide_cyclase"/>
</dbReference>
<proteinExistence type="inferred from homology"/>
<reference evidence="10 12" key="1">
    <citation type="journal article" date="2014" name="BMC Genomics">
        <title>Genome sequence of Anopheles sinensis provides insight into genetics basis of mosquito competence for malaria parasites.</title>
        <authorList>
            <person name="Zhou D."/>
            <person name="Zhang D."/>
            <person name="Ding G."/>
            <person name="Shi L."/>
            <person name="Hou Q."/>
            <person name="Ye Y."/>
            <person name="Xu Y."/>
            <person name="Zhou H."/>
            <person name="Xiong C."/>
            <person name="Li S."/>
            <person name="Yu J."/>
            <person name="Hong S."/>
            <person name="Yu X."/>
            <person name="Zou P."/>
            <person name="Chen C."/>
            <person name="Chang X."/>
            <person name="Wang W."/>
            <person name="Lv Y."/>
            <person name="Sun Y."/>
            <person name="Ma L."/>
            <person name="Shen B."/>
            <person name="Zhu C."/>
        </authorList>
    </citation>
    <scope>NUCLEOTIDE SEQUENCE [LARGE SCALE GENOMIC DNA]</scope>
</reference>
<accession>A0A084WTU1</accession>
<dbReference type="EMBL" id="ATLV01026914">
    <property type="status" value="NOT_ANNOTATED_CDS"/>
    <property type="molecule type" value="Genomic_DNA"/>
</dbReference>
<reference evidence="11" key="2">
    <citation type="submission" date="2020-05" db="UniProtKB">
        <authorList>
            <consortium name="EnsemblMetazoa"/>
        </authorList>
    </citation>
    <scope>IDENTIFICATION</scope>
</reference>
<dbReference type="GO" id="GO:0035556">
    <property type="term" value="P:intracellular signal transduction"/>
    <property type="evidence" value="ECO:0007669"/>
    <property type="project" value="InterPro"/>
</dbReference>
<dbReference type="CDD" id="cd07302">
    <property type="entry name" value="CHD"/>
    <property type="match status" value="1"/>
</dbReference>
<dbReference type="GO" id="GO:0000166">
    <property type="term" value="F:nucleotide binding"/>
    <property type="evidence" value="ECO:0007669"/>
    <property type="project" value="UniProtKB-KW"/>
</dbReference>
<evidence type="ECO:0000256" key="4">
    <source>
        <dbReference type="ARBA" id="ARBA00022989"/>
    </source>
</evidence>
<dbReference type="EnsemblMetazoa" id="ASIC021877-RA">
    <property type="protein sequence ID" value="ASIC021877-PA"/>
    <property type="gene ID" value="ASIC021877"/>
</dbReference>
<evidence type="ECO:0000313" key="11">
    <source>
        <dbReference type="EnsemblMetazoa" id="ASIC021877-PA"/>
    </source>
</evidence>
<evidence type="ECO:0000256" key="6">
    <source>
        <dbReference type="ARBA" id="ARBA00023180"/>
    </source>
</evidence>
<dbReference type="EMBL" id="KE525420">
    <property type="protein sequence ID" value="KFB53635.1"/>
    <property type="molecule type" value="Genomic_DNA"/>
</dbReference>
<evidence type="ECO:0000259" key="9">
    <source>
        <dbReference type="PROSITE" id="PS50125"/>
    </source>
</evidence>
<name>A0A084WTU1_ANOSI</name>
<feature type="domain" description="Guanylate cyclase" evidence="9">
    <location>
        <begin position="77"/>
        <end position="117"/>
    </location>
</feature>
<keyword evidence="4" id="KW-1133">Transmembrane helix</keyword>
<keyword evidence="12" id="KW-1185">Reference proteome</keyword>
<evidence type="ECO:0000256" key="7">
    <source>
        <dbReference type="ARBA" id="ARBA00023239"/>
    </source>
</evidence>